<dbReference type="RefSeq" id="WP_163880146.1">
    <property type="nucleotide sequence ID" value="NZ_WUEP01000014.1"/>
</dbReference>
<evidence type="ECO:0000313" key="2">
    <source>
        <dbReference type="Proteomes" id="UP000468864"/>
    </source>
</evidence>
<proteinExistence type="predicted"/>
<dbReference type="Proteomes" id="UP000468864">
    <property type="component" value="Unassembled WGS sequence"/>
</dbReference>
<organism evidence="1 2">
    <name type="scientific">Rhizobium laguerreae</name>
    <dbReference type="NCBI Taxonomy" id="1076926"/>
    <lineage>
        <taxon>Bacteria</taxon>
        <taxon>Pseudomonadati</taxon>
        <taxon>Pseudomonadota</taxon>
        <taxon>Alphaproteobacteria</taxon>
        <taxon>Hyphomicrobiales</taxon>
        <taxon>Rhizobiaceae</taxon>
        <taxon>Rhizobium/Agrobacterium group</taxon>
        <taxon>Rhizobium</taxon>
    </lineage>
</organism>
<evidence type="ECO:0000313" key="1">
    <source>
        <dbReference type="EMBL" id="NEH93164.1"/>
    </source>
</evidence>
<dbReference type="AlphaFoldDB" id="A0A6N9ZI31"/>
<accession>A0A6N9ZI31</accession>
<gene>
    <name evidence="1" type="ORF">GR206_19420</name>
</gene>
<dbReference type="EMBL" id="WUEP01000014">
    <property type="protein sequence ID" value="NEH93164.1"/>
    <property type="molecule type" value="Genomic_DNA"/>
</dbReference>
<sequence>MDAPAIEAGLIRHIRDEWMTGEGEAFPDAKSLHNLIGCRSVSQLVPLIIFFTDWVERLATGFRACFPKPDSLPLAKLLP</sequence>
<name>A0A6N9ZI31_9HYPH</name>
<protein>
    <submittedName>
        <fullName evidence="1">Uncharacterized protein</fullName>
    </submittedName>
</protein>
<reference evidence="1 2" key="1">
    <citation type="submission" date="2019-12" db="EMBL/GenBank/DDBJ databases">
        <title>Rhizobium genotypes associated with high levels of biological nitrogen fixation by grain legumes in a temperate-maritime cropping system.</title>
        <authorList>
            <person name="Maluk M."/>
            <person name="Francesc Ferrando Molina F."/>
            <person name="Lopez Del Egido L."/>
            <person name="Lafos M."/>
            <person name="Langarica-Fuentes A."/>
            <person name="Gebre Yohannes G."/>
            <person name="Young M.W."/>
            <person name="Martin P."/>
            <person name="Gantlett R."/>
            <person name="Kenicer G."/>
            <person name="Hawes C."/>
            <person name="Begg G.S."/>
            <person name="Quilliam R.S."/>
            <person name="Squire G.R."/>
            <person name="Poole P.S."/>
            <person name="Young P.W."/>
            <person name="Iannetta P.M."/>
            <person name="James E.K."/>
        </authorList>
    </citation>
    <scope>NUCLEOTIDE SEQUENCE [LARGE SCALE GENOMIC DNA]</scope>
    <source>
        <strain evidence="1 2">JHI2449</strain>
    </source>
</reference>
<comment type="caution">
    <text evidence="1">The sequence shown here is derived from an EMBL/GenBank/DDBJ whole genome shotgun (WGS) entry which is preliminary data.</text>
</comment>